<name>A0A813U5T5_9BILA</name>
<evidence type="ECO:0000313" key="5">
    <source>
        <dbReference type="Proteomes" id="UP000663829"/>
    </source>
</evidence>
<dbReference type="EMBL" id="CAJNOQ010000595">
    <property type="protein sequence ID" value="CAF0818761.1"/>
    <property type="molecule type" value="Genomic_DNA"/>
</dbReference>
<dbReference type="Proteomes" id="UP000663829">
    <property type="component" value="Unassembled WGS sequence"/>
</dbReference>
<proteinExistence type="predicted"/>
<accession>A0A813U5T5</accession>
<comment type="caution">
    <text evidence="2">The sequence shown here is derived from an EMBL/GenBank/DDBJ whole genome shotgun (WGS) entry which is preliminary data.</text>
</comment>
<evidence type="ECO:0000313" key="2">
    <source>
        <dbReference type="EMBL" id="CAF0818761.1"/>
    </source>
</evidence>
<protein>
    <recommendedName>
        <fullName evidence="6">Nucleoporin NSP1-like C-terminal domain-containing protein</fullName>
    </recommendedName>
</protein>
<dbReference type="Proteomes" id="UP000681722">
    <property type="component" value="Unassembled WGS sequence"/>
</dbReference>
<dbReference type="EMBL" id="CAJOBA010000961">
    <property type="protein sequence ID" value="CAF3567583.1"/>
    <property type="molecule type" value="Genomic_DNA"/>
</dbReference>
<organism evidence="2 5">
    <name type="scientific">Didymodactylos carnosus</name>
    <dbReference type="NCBI Taxonomy" id="1234261"/>
    <lineage>
        <taxon>Eukaryota</taxon>
        <taxon>Metazoa</taxon>
        <taxon>Spiralia</taxon>
        <taxon>Gnathifera</taxon>
        <taxon>Rotifera</taxon>
        <taxon>Eurotatoria</taxon>
        <taxon>Bdelloidea</taxon>
        <taxon>Philodinida</taxon>
        <taxon>Philodinidae</taxon>
        <taxon>Didymodactylos</taxon>
    </lineage>
</organism>
<evidence type="ECO:0008006" key="6">
    <source>
        <dbReference type="Google" id="ProtNLM"/>
    </source>
</evidence>
<dbReference type="EMBL" id="CAJNOK010000961">
    <property type="protein sequence ID" value="CAF0785467.1"/>
    <property type="molecule type" value="Genomic_DNA"/>
</dbReference>
<sequence>MSLPLDEILPIISKSNKTYSDLEQIIDIWHEYFTTKENALLRNAQELSNEQNLVNSKTEQFINSQNLLYDIEKSNNKFTLSINTLRKYNDELENEIDKLMNESKQFLPNLRQMNDVMIKTDVDRTNTYELMENVDKEIENVSDVLTNLNKTLNFNEQSSIANATSDIQTCFQDINEIENKIKSINLSSKQ</sequence>
<dbReference type="AlphaFoldDB" id="A0A813U5T5"/>
<dbReference type="OrthoDB" id="344345at2759"/>
<evidence type="ECO:0000313" key="4">
    <source>
        <dbReference type="EMBL" id="CAF3605053.1"/>
    </source>
</evidence>
<dbReference type="EMBL" id="CAJOBC010000595">
    <property type="protein sequence ID" value="CAF3605053.1"/>
    <property type="molecule type" value="Genomic_DNA"/>
</dbReference>
<dbReference type="Proteomes" id="UP000682733">
    <property type="component" value="Unassembled WGS sequence"/>
</dbReference>
<gene>
    <name evidence="2" type="ORF">GPM918_LOCUS4432</name>
    <name evidence="1" type="ORF">OVA965_LOCUS3844</name>
    <name evidence="4" type="ORF">SRO942_LOCUS4433</name>
    <name evidence="3" type="ORF">TMI583_LOCUS3842</name>
</gene>
<keyword evidence="5" id="KW-1185">Reference proteome</keyword>
<evidence type="ECO:0000313" key="1">
    <source>
        <dbReference type="EMBL" id="CAF0785467.1"/>
    </source>
</evidence>
<reference evidence="2" key="1">
    <citation type="submission" date="2021-02" db="EMBL/GenBank/DDBJ databases">
        <authorList>
            <person name="Nowell W R."/>
        </authorList>
    </citation>
    <scope>NUCLEOTIDE SEQUENCE</scope>
</reference>
<evidence type="ECO:0000313" key="3">
    <source>
        <dbReference type="EMBL" id="CAF3567583.1"/>
    </source>
</evidence>
<dbReference type="Proteomes" id="UP000677228">
    <property type="component" value="Unassembled WGS sequence"/>
</dbReference>